<organism evidence="1 2">
    <name type="scientific">Anoxybacillus ayderensis</name>
    <dbReference type="NCBI Taxonomy" id="265546"/>
    <lineage>
        <taxon>Bacteria</taxon>
        <taxon>Bacillati</taxon>
        <taxon>Bacillota</taxon>
        <taxon>Bacilli</taxon>
        <taxon>Bacillales</taxon>
        <taxon>Anoxybacillaceae</taxon>
        <taxon>Anoxybacillus</taxon>
    </lineage>
</organism>
<name>A0A0D0HTU3_9BACL</name>
<evidence type="ECO:0000313" key="1">
    <source>
        <dbReference type="EMBL" id="KIP21283.1"/>
    </source>
</evidence>
<protein>
    <submittedName>
        <fullName evidence="1">Uncharacterized protein</fullName>
    </submittedName>
</protein>
<evidence type="ECO:0000313" key="2">
    <source>
        <dbReference type="Proteomes" id="UP000032047"/>
    </source>
</evidence>
<dbReference type="AlphaFoldDB" id="A0A0D0HTU3"/>
<accession>A0A0D0HTU3</accession>
<dbReference type="Proteomes" id="UP000032047">
    <property type="component" value="Unassembled WGS sequence"/>
</dbReference>
<dbReference type="EMBL" id="JXTG01000006">
    <property type="protein sequence ID" value="KIP21283.1"/>
    <property type="molecule type" value="Genomic_DNA"/>
</dbReference>
<comment type="caution">
    <text evidence="1">The sequence shown here is derived from an EMBL/GenBank/DDBJ whole genome shotgun (WGS) entry which is preliminary data.</text>
</comment>
<sequence>MREKALEVVKQKFSLSVFGERLENIYSSLI</sequence>
<keyword evidence="2" id="KW-1185">Reference proteome</keyword>
<gene>
    <name evidence="1" type="ORF">JV16_01521</name>
</gene>
<proteinExistence type="predicted"/>
<reference evidence="1 2" key="1">
    <citation type="submission" date="2015-01" db="EMBL/GenBank/DDBJ databases">
        <title>Genome sequence of Anoxybacillus ayderensis strain AB04.</title>
        <authorList>
            <person name="Belduz A.O."/>
            <person name="Canakci S."/>
            <person name="Chan K.-G."/>
            <person name="Kahar U.M."/>
            <person name="Yaakob A.S."/>
            <person name="Chan C.S."/>
            <person name="Goh K.M."/>
        </authorList>
    </citation>
    <scope>NUCLEOTIDE SEQUENCE [LARGE SCALE GENOMIC DNA]</scope>
    <source>
        <strain evidence="1 2">AB04</strain>
    </source>
</reference>